<comment type="subcellular location">
    <subcellularLocation>
        <location evidence="1 7">Cell membrane</location>
        <topology evidence="1 7">Multi-pass membrane protein</topology>
    </subcellularLocation>
</comment>
<dbReference type="SUPFAM" id="SSF161098">
    <property type="entry name" value="MetI-like"/>
    <property type="match status" value="1"/>
</dbReference>
<evidence type="ECO:0000256" key="6">
    <source>
        <dbReference type="ARBA" id="ARBA00023136"/>
    </source>
</evidence>
<keyword evidence="6 7" id="KW-0472">Membrane</keyword>
<reference evidence="10 11" key="1">
    <citation type="submission" date="2019-03" db="EMBL/GenBank/DDBJ databases">
        <title>Genome Sequencing and Assembly of Various Microbes Isolated from Alder Root Nodule.</title>
        <authorList>
            <person name="Swanson E."/>
            <person name="Sevigny J.L."/>
            <person name="Pesce C."/>
            <person name="Davis I."/>
            <person name="Kleiner V."/>
            <person name="Tisa L."/>
        </authorList>
    </citation>
    <scope>NUCLEOTIDE SEQUENCE [LARGE SCALE GENOMIC DNA]</scope>
    <source>
        <strain evidence="10 11">4R-31</strain>
    </source>
</reference>
<feature type="transmembrane region" description="Helical" evidence="7">
    <location>
        <begin position="39"/>
        <end position="65"/>
    </location>
</feature>
<feature type="region of interest" description="Disordered" evidence="8">
    <location>
        <begin position="329"/>
        <end position="357"/>
    </location>
</feature>
<dbReference type="PROSITE" id="PS50928">
    <property type="entry name" value="ABC_TM1"/>
    <property type="match status" value="1"/>
</dbReference>
<name>A0AAX2SHB4_KOCRH</name>
<evidence type="ECO:0000256" key="3">
    <source>
        <dbReference type="ARBA" id="ARBA00022475"/>
    </source>
</evidence>
<comment type="similarity">
    <text evidence="7">Belongs to the binding-protein-dependent transport system permease family.</text>
</comment>
<feature type="transmembrane region" description="Helical" evidence="7">
    <location>
        <begin position="121"/>
        <end position="146"/>
    </location>
</feature>
<keyword evidence="3" id="KW-1003">Cell membrane</keyword>
<comment type="caution">
    <text evidence="10">The sequence shown here is derived from an EMBL/GenBank/DDBJ whole genome shotgun (WGS) entry which is preliminary data.</text>
</comment>
<evidence type="ECO:0000256" key="1">
    <source>
        <dbReference type="ARBA" id="ARBA00004651"/>
    </source>
</evidence>
<dbReference type="Pfam" id="PF12911">
    <property type="entry name" value="OppC_N"/>
    <property type="match status" value="1"/>
</dbReference>
<dbReference type="Proteomes" id="UP000298017">
    <property type="component" value="Unassembled WGS sequence"/>
</dbReference>
<proteinExistence type="inferred from homology"/>
<evidence type="ECO:0000256" key="8">
    <source>
        <dbReference type="SAM" id="MobiDB-lite"/>
    </source>
</evidence>
<dbReference type="EMBL" id="SPNK01000001">
    <property type="protein sequence ID" value="TFI03160.1"/>
    <property type="molecule type" value="Genomic_DNA"/>
</dbReference>
<dbReference type="PANTHER" id="PTHR43386">
    <property type="entry name" value="OLIGOPEPTIDE TRANSPORT SYSTEM PERMEASE PROTEIN APPC"/>
    <property type="match status" value="1"/>
</dbReference>
<feature type="transmembrane region" description="Helical" evidence="7">
    <location>
        <begin position="243"/>
        <end position="265"/>
    </location>
</feature>
<feature type="transmembrane region" description="Helical" evidence="7">
    <location>
        <begin position="300"/>
        <end position="322"/>
    </location>
</feature>
<keyword evidence="4 7" id="KW-0812">Transmembrane</keyword>
<feature type="compositionally biased region" description="Low complexity" evidence="8">
    <location>
        <begin position="343"/>
        <end position="357"/>
    </location>
</feature>
<sequence length="357" mass="38378">MSQPQPIDIPQTVEQHPEAGQKPQDVRGKSQGQLVRGRFFGNTGAVISLVVLLFIVLLSVTSIGIGPIPGWWKWDPDTTGPVVDGGEPTLSLLPPSMGDHPFGQDNLGRDLFAMVMQGTQYSLIVMLVVGLITGIVGTVIGGLAGYFRGWVEAVLMRLTDVIIIIPLVIMAALLGRMAISWVRAHGLPSFATVIALGLLIGLAAWPGLARLVRGEFLSLREREFVDAARLAGASSGRIIFKHILPNTVGVITVNITLLMSSAILLETSLSYLGLGIQAPDWSLGRLINENQTAFATRPWLFWWPGVFIVAIALTINFIGDGLRDAFDPRQRKFNPKRARETGAARGAAPAASPQAAQ</sequence>
<dbReference type="InterPro" id="IPR000515">
    <property type="entry name" value="MetI-like"/>
</dbReference>
<dbReference type="GO" id="GO:0055085">
    <property type="term" value="P:transmembrane transport"/>
    <property type="evidence" value="ECO:0007669"/>
    <property type="project" value="InterPro"/>
</dbReference>
<dbReference type="InterPro" id="IPR050366">
    <property type="entry name" value="BP-dependent_transpt_permease"/>
</dbReference>
<evidence type="ECO:0000313" key="11">
    <source>
        <dbReference type="Proteomes" id="UP000298017"/>
    </source>
</evidence>
<keyword evidence="11" id="KW-1185">Reference proteome</keyword>
<keyword evidence="5 7" id="KW-1133">Transmembrane helix</keyword>
<dbReference type="RefSeq" id="WP_039101722.1">
    <property type="nucleotide sequence ID" value="NZ_CABMOG010000002.1"/>
</dbReference>
<dbReference type="GeneID" id="93232938"/>
<evidence type="ECO:0000313" key="10">
    <source>
        <dbReference type="EMBL" id="TFI03160.1"/>
    </source>
</evidence>
<dbReference type="InterPro" id="IPR035906">
    <property type="entry name" value="MetI-like_sf"/>
</dbReference>
<feature type="transmembrane region" description="Helical" evidence="7">
    <location>
        <begin position="158"/>
        <end position="179"/>
    </location>
</feature>
<accession>A0AAX2SHB4</accession>
<protein>
    <submittedName>
        <fullName evidence="10">ABC transporter permease</fullName>
    </submittedName>
</protein>
<evidence type="ECO:0000256" key="5">
    <source>
        <dbReference type="ARBA" id="ARBA00022989"/>
    </source>
</evidence>
<evidence type="ECO:0000256" key="4">
    <source>
        <dbReference type="ARBA" id="ARBA00022692"/>
    </source>
</evidence>
<feature type="domain" description="ABC transmembrane type-1" evidence="9">
    <location>
        <begin position="119"/>
        <end position="319"/>
    </location>
</feature>
<evidence type="ECO:0000259" key="9">
    <source>
        <dbReference type="PROSITE" id="PS50928"/>
    </source>
</evidence>
<dbReference type="GO" id="GO:0005886">
    <property type="term" value="C:plasma membrane"/>
    <property type="evidence" value="ECO:0007669"/>
    <property type="project" value="UniProtKB-SubCell"/>
</dbReference>
<dbReference type="InterPro" id="IPR025966">
    <property type="entry name" value="OppC_N"/>
</dbReference>
<dbReference type="Pfam" id="PF00528">
    <property type="entry name" value="BPD_transp_1"/>
    <property type="match status" value="1"/>
</dbReference>
<keyword evidence="2 7" id="KW-0813">Transport</keyword>
<gene>
    <name evidence="10" type="ORF">E4P33_01175</name>
</gene>
<dbReference type="CDD" id="cd06261">
    <property type="entry name" value="TM_PBP2"/>
    <property type="match status" value="1"/>
</dbReference>
<organism evidence="10 11">
    <name type="scientific">Kocuria rhizophila</name>
    <dbReference type="NCBI Taxonomy" id="72000"/>
    <lineage>
        <taxon>Bacteria</taxon>
        <taxon>Bacillati</taxon>
        <taxon>Actinomycetota</taxon>
        <taxon>Actinomycetes</taxon>
        <taxon>Micrococcales</taxon>
        <taxon>Micrococcaceae</taxon>
        <taxon>Kocuria</taxon>
    </lineage>
</organism>
<evidence type="ECO:0000256" key="2">
    <source>
        <dbReference type="ARBA" id="ARBA00022448"/>
    </source>
</evidence>
<dbReference type="Gene3D" id="1.10.3720.10">
    <property type="entry name" value="MetI-like"/>
    <property type="match status" value="1"/>
</dbReference>
<feature type="region of interest" description="Disordered" evidence="8">
    <location>
        <begin position="1"/>
        <end position="29"/>
    </location>
</feature>
<feature type="transmembrane region" description="Helical" evidence="7">
    <location>
        <begin position="191"/>
        <end position="212"/>
    </location>
</feature>
<dbReference type="AlphaFoldDB" id="A0AAX2SHB4"/>
<feature type="compositionally biased region" description="Basic and acidic residues" evidence="8">
    <location>
        <begin position="15"/>
        <end position="28"/>
    </location>
</feature>
<dbReference type="PANTHER" id="PTHR43386:SF1">
    <property type="entry name" value="D,D-DIPEPTIDE TRANSPORT SYSTEM PERMEASE PROTEIN DDPC-RELATED"/>
    <property type="match status" value="1"/>
</dbReference>
<evidence type="ECO:0000256" key="7">
    <source>
        <dbReference type="RuleBase" id="RU363032"/>
    </source>
</evidence>